<evidence type="ECO:0000256" key="2">
    <source>
        <dbReference type="ARBA" id="ARBA00022801"/>
    </source>
</evidence>
<dbReference type="EMBL" id="DF844094">
    <property type="protein sequence ID" value="GAT47952.1"/>
    <property type="molecule type" value="Genomic_DNA"/>
</dbReference>
<protein>
    <submittedName>
        <fullName evidence="4">Glycoside hydrolase family 3 protein</fullName>
    </submittedName>
</protein>
<sequence>MDHRRAQRPFDPHSRPPTQALPRRQLFTAVPLTYAHDTPGGKPLSLSHNSKRIEACAAGWAAFQPRADIDGSVPVYNNPDASIEDRVANLLPRMTVQEKVAQIIQGDIMYYIANPSESLDETLAYNLTGLQMMNEDMSGALIHPSLPYNTQSPVVHALYTLLTNIPHAFV</sequence>
<keyword evidence="5" id="KW-1185">Reference proteome</keyword>
<organism evidence="4 5">
    <name type="scientific">Mycena chlorophos</name>
    <name type="common">Agaric fungus</name>
    <name type="synonym">Agaricus chlorophos</name>
    <dbReference type="NCBI Taxonomy" id="658473"/>
    <lineage>
        <taxon>Eukaryota</taxon>
        <taxon>Fungi</taxon>
        <taxon>Dikarya</taxon>
        <taxon>Basidiomycota</taxon>
        <taxon>Agaricomycotina</taxon>
        <taxon>Agaricomycetes</taxon>
        <taxon>Agaricomycetidae</taxon>
        <taxon>Agaricales</taxon>
        <taxon>Marasmiineae</taxon>
        <taxon>Mycenaceae</taxon>
        <taxon>Mycena</taxon>
    </lineage>
</organism>
<dbReference type="InterPro" id="IPR036962">
    <property type="entry name" value="Glyco_hydro_3_N_sf"/>
</dbReference>
<feature type="compositionally biased region" description="Basic and acidic residues" evidence="3">
    <location>
        <begin position="1"/>
        <end position="14"/>
    </location>
</feature>
<reference evidence="4" key="1">
    <citation type="submission" date="2014-09" db="EMBL/GenBank/DDBJ databases">
        <title>Genome sequence of the luminous mushroom Mycena chlorophos for searching fungal bioluminescence genes.</title>
        <authorList>
            <person name="Tanaka Y."/>
            <person name="Kasuga D."/>
            <person name="Oba Y."/>
            <person name="Hase S."/>
            <person name="Sato K."/>
            <person name="Oba Y."/>
            <person name="Sakakibara Y."/>
        </authorList>
    </citation>
    <scope>NUCLEOTIDE SEQUENCE</scope>
</reference>
<evidence type="ECO:0000313" key="5">
    <source>
        <dbReference type="Proteomes" id="UP000815677"/>
    </source>
</evidence>
<dbReference type="Gene3D" id="3.20.20.300">
    <property type="entry name" value="Glycoside hydrolase, family 3, N-terminal domain"/>
    <property type="match status" value="1"/>
</dbReference>
<evidence type="ECO:0000256" key="3">
    <source>
        <dbReference type="SAM" id="MobiDB-lite"/>
    </source>
</evidence>
<keyword evidence="2 4" id="KW-0378">Hydrolase</keyword>
<dbReference type="Proteomes" id="UP000815677">
    <property type="component" value="Unassembled WGS sequence"/>
</dbReference>
<evidence type="ECO:0000313" key="4">
    <source>
        <dbReference type="EMBL" id="GAT47952.1"/>
    </source>
</evidence>
<accession>A0ABQ0LAF5</accession>
<dbReference type="InterPro" id="IPR017853">
    <property type="entry name" value="GH"/>
</dbReference>
<dbReference type="SUPFAM" id="SSF51445">
    <property type="entry name" value="(Trans)glycosidases"/>
    <property type="match status" value="1"/>
</dbReference>
<evidence type="ECO:0000256" key="1">
    <source>
        <dbReference type="ARBA" id="ARBA00005336"/>
    </source>
</evidence>
<dbReference type="GO" id="GO:0016787">
    <property type="term" value="F:hydrolase activity"/>
    <property type="evidence" value="ECO:0007669"/>
    <property type="project" value="UniProtKB-KW"/>
</dbReference>
<proteinExistence type="inferred from homology"/>
<feature type="region of interest" description="Disordered" evidence="3">
    <location>
        <begin position="1"/>
        <end position="22"/>
    </location>
</feature>
<name>A0ABQ0LAF5_MYCCL</name>
<gene>
    <name evidence="4" type="ORF">MCHLO_05391</name>
</gene>
<comment type="similarity">
    <text evidence="1">Belongs to the glycosyl hydrolase 3 family.</text>
</comment>